<reference evidence="1" key="2">
    <citation type="submission" date="2021-03" db="UniProtKB">
        <authorList>
            <consortium name="EnsemblPlants"/>
        </authorList>
    </citation>
    <scope>IDENTIFICATION</scope>
</reference>
<evidence type="ECO:0000313" key="2">
    <source>
        <dbReference type="Proteomes" id="UP000596661"/>
    </source>
</evidence>
<protein>
    <submittedName>
        <fullName evidence="1">Uncharacterized protein</fullName>
    </submittedName>
</protein>
<name>A0A803QTW5_CANSA</name>
<proteinExistence type="predicted"/>
<dbReference type="EnsemblPlants" id="novel_model_1336_5bd9a17a">
    <property type="protein sequence ID" value="cds.novel_model_1336_5bd9a17a"/>
    <property type="gene ID" value="novel_gene_740_5bd9a17a"/>
</dbReference>
<organism evidence="1 2">
    <name type="scientific">Cannabis sativa</name>
    <name type="common">Hemp</name>
    <name type="synonym">Marijuana</name>
    <dbReference type="NCBI Taxonomy" id="3483"/>
    <lineage>
        <taxon>Eukaryota</taxon>
        <taxon>Viridiplantae</taxon>
        <taxon>Streptophyta</taxon>
        <taxon>Embryophyta</taxon>
        <taxon>Tracheophyta</taxon>
        <taxon>Spermatophyta</taxon>
        <taxon>Magnoliopsida</taxon>
        <taxon>eudicotyledons</taxon>
        <taxon>Gunneridae</taxon>
        <taxon>Pentapetalae</taxon>
        <taxon>rosids</taxon>
        <taxon>fabids</taxon>
        <taxon>Rosales</taxon>
        <taxon>Cannabaceae</taxon>
        <taxon>Cannabis</taxon>
    </lineage>
</organism>
<reference evidence="1" key="1">
    <citation type="submission" date="2018-11" db="EMBL/GenBank/DDBJ databases">
        <authorList>
            <person name="Grassa J C."/>
        </authorList>
    </citation>
    <scope>NUCLEOTIDE SEQUENCE [LARGE SCALE GENOMIC DNA]</scope>
</reference>
<dbReference type="Proteomes" id="UP000596661">
    <property type="component" value="Chromosome 2"/>
</dbReference>
<evidence type="ECO:0000313" key="1">
    <source>
        <dbReference type="EnsemblPlants" id="cds.novel_model_1336_5bd9a17a"/>
    </source>
</evidence>
<keyword evidence="2" id="KW-1185">Reference proteome</keyword>
<dbReference type="EMBL" id="UZAU01000207">
    <property type="status" value="NOT_ANNOTATED_CDS"/>
    <property type="molecule type" value="Genomic_DNA"/>
</dbReference>
<sequence length="133" mass="14807">MKFLQREGLKELTEQRNQCQSLGPSPARLTSKIRYGNRFQTSANLRKPIADEAWFSQVKIVIVVFNLVVRSSAEGLLHGDGDGLEFTESTNQVLEDNLEGHDLGRCGIAGPRLEVARQGTEVVEGSYLIRHLV</sequence>
<dbReference type="AlphaFoldDB" id="A0A803QTW5"/>
<accession>A0A803QTW5</accession>
<dbReference type="Gramene" id="novel_model_1336_5bd9a17a">
    <property type="protein sequence ID" value="cds.novel_model_1336_5bd9a17a"/>
    <property type="gene ID" value="novel_gene_740_5bd9a17a"/>
</dbReference>